<reference evidence="2" key="3">
    <citation type="submission" date="2023-05" db="EMBL/GenBank/DDBJ databases">
        <authorList>
            <person name="Smith C.H."/>
        </authorList>
    </citation>
    <scope>NUCLEOTIDE SEQUENCE</scope>
    <source>
        <strain evidence="2">CHS0354</strain>
        <tissue evidence="2">Mantle</tissue>
    </source>
</reference>
<dbReference type="PANTHER" id="PTHR24543">
    <property type="entry name" value="MULTICOPPER OXIDASE-RELATED"/>
    <property type="match status" value="1"/>
</dbReference>
<comment type="caution">
    <text evidence="2">The sequence shown here is derived from an EMBL/GenBank/DDBJ whole genome shotgun (WGS) entry which is preliminary data.</text>
</comment>
<dbReference type="InterPro" id="IPR000421">
    <property type="entry name" value="FA58C"/>
</dbReference>
<dbReference type="InterPro" id="IPR008979">
    <property type="entry name" value="Galactose-bd-like_sf"/>
</dbReference>
<dbReference type="PROSITE" id="PS01285">
    <property type="entry name" value="FA58C_1"/>
    <property type="match status" value="1"/>
</dbReference>
<name>A0AAE0SM02_9BIVA</name>
<dbReference type="Proteomes" id="UP001195483">
    <property type="component" value="Unassembled WGS sequence"/>
</dbReference>
<evidence type="ECO:0000313" key="3">
    <source>
        <dbReference type="Proteomes" id="UP001195483"/>
    </source>
</evidence>
<evidence type="ECO:0000313" key="2">
    <source>
        <dbReference type="EMBL" id="KAK3594010.1"/>
    </source>
</evidence>
<sequence length="135" mass="15248">MAPIALEQPLNESSHLGCDNSLISDPQTIPDDHFTATSNYSYENKATCFPFRARFSLDYPDNETYCGAWAAADEFQNMDQYIQVNLSKMHSVRKIKTQGRTFVKQYVKSYKVRSSTDGSFFQTVQNSTAHGDLVA</sequence>
<evidence type="ECO:0000259" key="1">
    <source>
        <dbReference type="PROSITE" id="PS50022"/>
    </source>
</evidence>
<dbReference type="Pfam" id="PF00754">
    <property type="entry name" value="F5_F8_type_C"/>
    <property type="match status" value="1"/>
</dbReference>
<accession>A0AAE0SM02</accession>
<protein>
    <recommendedName>
        <fullName evidence="1">F5/8 type C domain-containing protein</fullName>
    </recommendedName>
</protein>
<dbReference type="EMBL" id="JAEAOA010002342">
    <property type="protein sequence ID" value="KAK3594010.1"/>
    <property type="molecule type" value="Genomic_DNA"/>
</dbReference>
<dbReference type="PROSITE" id="PS50022">
    <property type="entry name" value="FA58C_3"/>
    <property type="match status" value="1"/>
</dbReference>
<gene>
    <name evidence="2" type="ORF">CHS0354_040757</name>
</gene>
<reference evidence="2" key="1">
    <citation type="journal article" date="2021" name="Genome Biol. Evol.">
        <title>A High-Quality Reference Genome for a Parasitic Bivalve with Doubly Uniparental Inheritance (Bivalvia: Unionida).</title>
        <authorList>
            <person name="Smith C.H."/>
        </authorList>
    </citation>
    <scope>NUCLEOTIDE SEQUENCE</scope>
    <source>
        <strain evidence="2">CHS0354</strain>
    </source>
</reference>
<dbReference type="AlphaFoldDB" id="A0AAE0SM02"/>
<feature type="domain" description="F5/8 type C" evidence="1">
    <location>
        <begin position="11"/>
        <end position="135"/>
    </location>
</feature>
<organism evidence="2 3">
    <name type="scientific">Potamilus streckersoni</name>
    <dbReference type="NCBI Taxonomy" id="2493646"/>
    <lineage>
        <taxon>Eukaryota</taxon>
        <taxon>Metazoa</taxon>
        <taxon>Spiralia</taxon>
        <taxon>Lophotrochozoa</taxon>
        <taxon>Mollusca</taxon>
        <taxon>Bivalvia</taxon>
        <taxon>Autobranchia</taxon>
        <taxon>Heteroconchia</taxon>
        <taxon>Palaeoheterodonta</taxon>
        <taxon>Unionida</taxon>
        <taxon>Unionoidea</taxon>
        <taxon>Unionidae</taxon>
        <taxon>Ambleminae</taxon>
        <taxon>Lampsilini</taxon>
        <taxon>Potamilus</taxon>
    </lineage>
</organism>
<dbReference type="SUPFAM" id="SSF49785">
    <property type="entry name" value="Galactose-binding domain-like"/>
    <property type="match status" value="1"/>
</dbReference>
<keyword evidence="3" id="KW-1185">Reference proteome</keyword>
<reference evidence="2" key="2">
    <citation type="journal article" date="2021" name="Genome Biol. Evol.">
        <title>Developing a high-quality reference genome for a parasitic bivalve with doubly uniparental inheritance (Bivalvia: Unionida).</title>
        <authorList>
            <person name="Smith C.H."/>
        </authorList>
    </citation>
    <scope>NUCLEOTIDE SEQUENCE</scope>
    <source>
        <strain evidence="2">CHS0354</strain>
        <tissue evidence="2">Mantle</tissue>
    </source>
</reference>
<proteinExistence type="predicted"/>
<dbReference type="Gene3D" id="2.60.120.260">
    <property type="entry name" value="Galactose-binding domain-like"/>
    <property type="match status" value="1"/>
</dbReference>